<reference evidence="3" key="2">
    <citation type="submission" date="2020-11" db="EMBL/GenBank/DDBJ databases">
        <authorList>
            <person name="McCartney M.A."/>
            <person name="Auch B."/>
            <person name="Kono T."/>
            <person name="Mallez S."/>
            <person name="Becker A."/>
            <person name="Gohl D.M."/>
            <person name="Silverstein K.A.T."/>
            <person name="Koren S."/>
            <person name="Bechman K.B."/>
            <person name="Herman A."/>
            <person name="Abrahante J.E."/>
            <person name="Garbe J."/>
        </authorList>
    </citation>
    <scope>NUCLEOTIDE SEQUENCE</scope>
    <source>
        <strain evidence="3">Duluth1</strain>
        <tissue evidence="3">Whole animal</tissue>
    </source>
</reference>
<dbReference type="InterPro" id="IPR027417">
    <property type="entry name" value="P-loop_NTPase"/>
</dbReference>
<dbReference type="AlphaFoldDB" id="A0A9D4DZQ8"/>
<feature type="compositionally biased region" description="Low complexity" evidence="1">
    <location>
        <begin position="104"/>
        <end position="122"/>
    </location>
</feature>
<dbReference type="Proteomes" id="UP000828390">
    <property type="component" value="Unassembled WGS sequence"/>
</dbReference>
<dbReference type="Gene3D" id="3.40.50.300">
    <property type="entry name" value="P-loop containing nucleotide triphosphate hydrolases"/>
    <property type="match status" value="2"/>
</dbReference>
<dbReference type="PROSITE" id="PS50837">
    <property type="entry name" value="NACHT"/>
    <property type="match status" value="1"/>
</dbReference>
<name>A0A9D4DZQ8_DREPO</name>
<reference evidence="3" key="1">
    <citation type="journal article" date="2019" name="bioRxiv">
        <title>The Genome of the Zebra Mussel, Dreissena polymorpha: A Resource for Invasive Species Research.</title>
        <authorList>
            <person name="McCartney M.A."/>
            <person name="Auch B."/>
            <person name="Kono T."/>
            <person name="Mallez S."/>
            <person name="Zhang Y."/>
            <person name="Obille A."/>
            <person name="Becker A."/>
            <person name="Abrahante J.E."/>
            <person name="Garbe J."/>
            <person name="Badalamenti J.P."/>
            <person name="Herman A."/>
            <person name="Mangelson H."/>
            <person name="Liachko I."/>
            <person name="Sullivan S."/>
            <person name="Sone E.D."/>
            <person name="Koren S."/>
            <person name="Silverstein K.A.T."/>
            <person name="Beckman K.B."/>
            <person name="Gohl D.M."/>
        </authorList>
    </citation>
    <scope>NUCLEOTIDE SEQUENCE</scope>
    <source>
        <strain evidence="3">Duluth1</strain>
        <tissue evidence="3">Whole animal</tissue>
    </source>
</reference>
<proteinExistence type="predicted"/>
<dbReference type="InterPro" id="IPR007111">
    <property type="entry name" value="NACHT_NTPase"/>
</dbReference>
<keyword evidence="4" id="KW-1185">Reference proteome</keyword>
<evidence type="ECO:0000313" key="4">
    <source>
        <dbReference type="Proteomes" id="UP000828390"/>
    </source>
</evidence>
<evidence type="ECO:0000259" key="2">
    <source>
        <dbReference type="PROSITE" id="PS50837"/>
    </source>
</evidence>
<organism evidence="3 4">
    <name type="scientific">Dreissena polymorpha</name>
    <name type="common">Zebra mussel</name>
    <name type="synonym">Mytilus polymorpha</name>
    <dbReference type="NCBI Taxonomy" id="45954"/>
    <lineage>
        <taxon>Eukaryota</taxon>
        <taxon>Metazoa</taxon>
        <taxon>Spiralia</taxon>
        <taxon>Lophotrochozoa</taxon>
        <taxon>Mollusca</taxon>
        <taxon>Bivalvia</taxon>
        <taxon>Autobranchia</taxon>
        <taxon>Heteroconchia</taxon>
        <taxon>Euheterodonta</taxon>
        <taxon>Imparidentia</taxon>
        <taxon>Neoheterodontei</taxon>
        <taxon>Myida</taxon>
        <taxon>Dreissenoidea</taxon>
        <taxon>Dreissenidae</taxon>
        <taxon>Dreissena</taxon>
    </lineage>
</organism>
<evidence type="ECO:0000313" key="3">
    <source>
        <dbReference type="EMBL" id="KAH3770468.1"/>
    </source>
</evidence>
<dbReference type="PANTHER" id="PTHR46312:SF2">
    <property type="entry name" value="NUCLEOTIDE-BINDING OLIGOMERIZATION DOMAIN-CONTAINING PROTEIN 2-LIKE"/>
    <property type="match status" value="1"/>
</dbReference>
<feature type="region of interest" description="Disordered" evidence="1">
    <location>
        <begin position="103"/>
        <end position="122"/>
    </location>
</feature>
<comment type="caution">
    <text evidence="3">The sequence shown here is derived from an EMBL/GenBank/DDBJ whole genome shotgun (WGS) entry which is preliminary data.</text>
</comment>
<accession>A0A9D4DZQ8</accession>
<protein>
    <recommendedName>
        <fullName evidence="2">NACHT domain-containing protein</fullName>
    </recommendedName>
</protein>
<sequence length="386" mass="43935">MSPKIVALCKDKGAFTQKDNRVTKYKDVFQTEKKVNRRIFLQGEAGSGKTTFLAKLAIEWCKSTSCHMKSSKNTDLETNELVIYDRTKFSIFSICHEQSDMPCSSPATNDDSDTSTASSVTTEHSNMSWASFETIEESDISWQFDSSSDVRDSSAYSEAISHTNNSSNIFADVEALQDYMFVFYITLRNSVKQVDVYTMIKIQILDSIYSQDDREKPYRLVNEIMKRERCFVLLDGLDEWTGSEDHHNIPTLVSVYKQTVMLITTRPWKSAEGKVKHSDIDAVLQQEGINEPLELSRIILSRLVAKAELEIKHSAFRHYIWDQKLGKLISSPIMLVVIVCSYTEGIEFKGSKCEIYIPLLESLFKKANSNTCTFQQPPPLSVLHTN</sequence>
<dbReference type="EMBL" id="JAIWYP010000009">
    <property type="protein sequence ID" value="KAH3770468.1"/>
    <property type="molecule type" value="Genomic_DNA"/>
</dbReference>
<gene>
    <name evidence="3" type="ORF">DPMN_171755</name>
</gene>
<dbReference type="SUPFAM" id="SSF52540">
    <property type="entry name" value="P-loop containing nucleoside triphosphate hydrolases"/>
    <property type="match status" value="1"/>
</dbReference>
<evidence type="ECO:0000256" key="1">
    <source>
        <dbReference type="SAM" id="MobiDB-lite"/>
    </source>
</evidence>
<dbReference type="PANTHER" id="PTHR46312">
    <property type="entry name" value="NACHT DOMAIN-CONTAINING PROTEIN"/>
    <property type="match status" value="1"/>
</dbReference>
<feature type="domain" description="NACHT" evidence="2">
    <location>
        <begin position="37"/>
        <end position="60"/>
    </location>
</feature>